<dbReference type="PANTHER" id="PTHR34107:SF4">
    <property type="entry name" value="SLL1222 PROTEIN"/>
    <property type="match status" value="1"/>
</dbReference>
<keyword evidence="2" id="KW-0540">Nuclease</keyword>
<dbReference type="InterPro" id="IPR012296">
    <property type="entry name" value="Nuclease_put_TT1808"/>
</dbReference>
<dbReference type="InterPro" id="IPR011335">
    <property type="entry name" value="Restrct_endonuc-II-like"/>
</dbReference>
<proteinExistence type="predicted"/>
<comment type="caution">
    <text evidence="2">The sequence shown here is derived from an EMBL/GenBank/DDBJ whole genome shotgun (WGS) entry which is preliminary data.</text>
</comment>
<organism evidence="2 3">
    <name type="scientific">Mediterraneibacter gnavus</name>
    <name type="common">Ruminococcus gnavus</name>
    <dbReference type="NCBI Taxonomy" id="33038"/>
    <lineage>
        <taxon>Bacteria</taxon>
        <taxon>Bacillati</taxon>
        <taxon>Bacillota</taxon>
        <taxon>Clostridia</taxon>
        <taxon>Lachnospirales</taxon>
        <taxon>Lachnospiraceae</taxon>
        <taxon>Mediterraneibacter</taxon>
    </lineage>
</organism>
<dbReference type="SUPFAM" id="SSF52980">
    <property type="entry name" value="Restriction endonuclease-like"/>
    <property type="match status" value="1"/>
</dbReference>
<feature type="domain" description="Putative restriction endonuclease" evidence="1">
    <location>
        <begin position="13"/>
        <end position="173"/>
    </location>
</feature>
<dbReference type="RefSeq" id="WP_101884816.1">
    <property type="nucleotide sequence ID" value="NZ_JADMTQ010000122.1"/>
</dbReference>
<dbReference type="Proteomes" id="UP001149331">
    <property type="component" value="Unassembled WGS sequence"/>
</dbReference>
<evidence type="ECO:0000313" key="3">
    <source>
        <dbReference type="Proteomes" id="UP001149331"/>
    </source>
</evidence>
<reference evidence="2" key="1">
    <citation type="submission" date="2022-12" db="EMBL/GenBank/DDBJ databases">
        <title>Genome of R. gnavus strain RSHDN_120.</title>
        <authorList>
            <person name="Abdugheni R."/>
        </authorList>
    </citation>
    <scope>NUCLEOTIDE SEQUENCE</scope>
    <source>
        <strain evidence="2">RSHDN_120</strain>
    </source>
</reference>
<dbReference type="Gene3D" id="3.90.1570.10">
    <property type="entry name" value="tt1808, chain A"/>
    <property type="match status" value="1"/>
</dbReference>
<evidence type="ECO:0000313" key="2">
    <source>
        <dbReference type="EMBL" id="MDE1202685.1"/>
    </source>
</evidence>
<evidence type="ECO:0000259" key="1">
    <source>
        <dbReference type="Pfam" id="PF05685"/>
    </source>
</evidence>
<dbReference type="InterPro" id="IPR008538">
    <property type="entry name" value="Uma2"/>
</dbReference>
<dbReference type="GO" id="GO:0004519">
    <property type="term" value="F:endonuclease activity"/>
    <property type="evidence" value="ECO:0007669"/>
    <property type="project" value="UniProtKB-KW"/>
</dbReference>
<protein>
    <submittedName>
        <fullName evidence="2">Uma2 family endonuclease</fullName>
    </submittedName>
</protein>
<dbReference type="AlphaFoldDB" id="A0A2N5NUN7"/>
<dbReference type="PANTHER" id="PTHR34107">
    <property type="entry name" value="SLL0198 PROTEIN-RELATED"/>
    <property type="match status" value="1"/>
</dbReference>
<keyword evidence="2" id="KW-0378">Hydrolase</keyword>
<sequence length="181" mass="20487">MPLLKTTTHTIDDIYALPDGQRAELINGQIYNMAPPSPLHQELVMELSASLRNYIKGKGGNCKVYPAPFAVFIKDDDSNYVEPDISIVCNSNKISHRGCEGAPDFIIEIVSPSSRKMDYSTKNALYADAGVREYWIVDPARERTTVYRYEEDVAPVIVPFHDILKLKIFEDFEICIDDLLK</sequence>
<accession>A0A2N5NUN7</accession>
<keyword evidence="2" id="KW-0255">Endonuclease</keyword>
<dbReference type="Pfam" id="PF05685">
    <property type="entry name" value="Uma2"/>
    <property type="match status" value="1"/>
</dbReference>
<name>A0A2N5NUN7_MEDGN</name>
<dbReference type="CDD" id="cd06260">
    <property type="entry name" value="DUF820-like"/>
    <property type="match status" value="1"/>
</dbReference>
<gene>
    <name evidence="2" type="ORF">O4N78_03690</name>
</gene>
<dbReference type="EMBL" id="JAPZEG010000002">
    <property type="protein sequence ID" value="MDE1202685.1"/>
    <property type="molecule type" value="Genomic_DNA"/>
</dbReference>